<evidence type="ECO:0000313" key="4">
    <source>
        <dbReference type="Proteomes" id="UP001302812"/>
    </source>
</evidence>
<dbReference type="GeneID" id="89936262"/>
<name>A0AAN6QG76_9PEZI</name>
<dbReference type="Pfam" id="PF13527">
    <property type="entry name" value="Acetyltransf_9"/>
    <property type="match status" value="1"/>
</dbReference>
<evidence type="ECO:0000256" key="1">
    <source>
        <dbReference type="SAM" id="MobiDB-lite"/>
    </source>
</evidence>
<dbReference type="Proteomes" id="UP001302812">
    <property type="component" value="Unassembled WGS sequence"/>
</dbReference>
<feature type="region of interest" description="Disordered" evidence="1">
    <location>
        <begin position="1"/>
        <end position="27"/>
    </location>
</feature>
<dbReference type="Gene3D" id="3.40.630.30">
    <property type="match status" value="1"/>
</dbReference>
<proteinExistence type="predicted"/>
<reference evidence="3" key="1">
    <citation type="journal article" date="2023" name="Mol. Phylogenet. Evol.">
        <title>Genome-scale phylogeny and comparative genomics of the fungal order Sordariales.</title>
        <authorList>
            <person name="Hensen N."/>
            <person name="Bonometti L."/>
            <person name="Westerberg I."/>
            <person name="Brannstrom I.O."/>
            <person name="Guillou S."/>
            <person name="Cros-Aarteil S."/>
            <person name="Calhoun S."/>
            <person name="Haridas S."/>
            <person name="Kuo A."/>
            <person name="Mondo S."/>
            <person name="Pangilinan J."/>
            <person name="Riley R."/>
            <person name="LaButti K."/>
            <person name="Andreopoulos B."/>
            <person name="Lipzen A."/>
            <person name="Chen C."/>
            <person name="Yan M."/>
            <person name="Daum C."/>
            <person name="Ng V."/>
            <person name="Clum A."/>
            <person name="Steindorff A."/>
            <person name="Ohm R.A."/>
            <person name="Martin F."/>
            <person name="Silar P."/>
            <person name="Natvig D.O."/>
            <person name="Lalanne C."/>
            <person name="Gautier V."/>
            <person name="Ament-Velasquez S.L."/>
            <person name="Kruys A."/>
            <person name="Hutchinson M.I."/>
            <person name="Powell A.J."/>
            <person name="Barry K."/>
            <person name="Miller A.N."/>
            <person name="Grigoriev I.V."/>
            <person name="Debuchy R."/>
            <person name="Gladieux P."/>
            <person name="Hiltunen Thoren M."/>
            <person name="Johannesson H."/>
        </authorList>
    </citation>
    <scope>NUCLEOTIDE SEQUENCE</scope>
    <source>
        <strain evidence="3">CBS 508.74</strain>
    </source>
</reference>
<dbReference type="EMBL" id="MU853358">
    <property type="protein sequence ID" value="KAK4109041.1"/>
    <property type="molecule type" value="Genomic_DNA"/>
</dbReference>
<dbReference type="RefSeq" id="XP_064666611.1">
    <property type="nucleotide sequence ID" value="XM_064812137.1"/>
</dbReference>
<dbReference type="SUPFAM" id="SSF55729">
    <property type="entry name" value="Acyl-CoA N-acyltransferases (Nat)"/>
    <property type="match status" value="1"/>
</dbReference>
<dbReference type="GO" id="GO:0016747">
    <property type="term" value="F:acyltransferase activity, transferring groups other than amino-acyl groups"/>
    <property type="evidence" value="ECO:0007669"/>
    <property type="project" value="InterPro"/>
</dbReference>
<organism evidence="3 4">
    <name type="scientific">Canariomyces notabilis</name>
    <dbReference type="NCBI Taxonomy" id="2074819"/>
    <lineage>
        <taxon>Eukaryota</taxon>
        <taxon>Fungi</taxon>
        <taxon>Dikarya</taxon>
        <taxon>Ascomycota</taxon>
        <taxon>Pezizomycotina</taxon>
        <taxon>Sordariomycetes</taxon>
        <taxon>Sordariomycetidae</taxon>
        <taxon>Sordariales</taxon>
        <taxon>Chaetomiaceae</taxon>
        <taxon>Canariomyces</taxon>
    </lineage>
</organism>
<accession>A0AAN6QG76</accession>
<dbReference type="PANTHER" id="PTHR34815">
    <property type="entry name" value="LYSINE ACETYLTRANSFERASE"/>
    <property type="match status" value="1"/>
</dbReference>
<comment type="caution">
    <text evidence="3">The sequence shown here is derived from an EMBL/GenBank/DDBJ whole genome shotgun (WGS) entry which is preliminary data.</text>
</comment>
<dbReference type="InterPro" id="IPR016181">
    <property type="entry name" value="Acyl_CoA_acyltransferase"/>
</dbReference>
<dbReference type="AlphaFoldDB" id="A0AAN6QG76"/>
<evidence type="ECO:0000259" key="2">
    <source>
        <dbReference type="Pfam" id="PF22998"/>
    </source>
</evidence>
<gene>
    <name evidence="3" type="ORF">N656DRAFT_716516</name>
</gene>
<protein>
    <recommendedName>
        <fullName evidence="2">LYC1 C-terminal domain-containing protein</fullName>
    </recommendedName>
</protein>
<keyword evidence="4" id="KW-1185">Reference proteome</keyword>
<sequence length="393" mass="43686">MGSTIPQATSSTASLPDASSPNLILTHPTSAERTRTWKLTHAKWAGALNEADYLAREAYMMTVPLAKNGGLTHWILTIAGLPPDERPVLSSCETLRKRGILTRGGGDGARVQEGMVYGIGSVFTDPTYRGKGYASRMMKELGAKLRDWQRGGSSPPLFSVLYSDIGKQFYARAGWAPFASSHVAFKPVSGAAQRDQGSSTQLAKPIGYHELAELCCLDEKLMRADLVRRPAGKTHVALIPELDQMLWHLMREDFITKCIFGRTPTVKGAVAGEPGKRIWAVWTRGYHNGLETSKGNTLHVLRVVVEDEKRPEEELVDGFRAVMQIAQTEAAEWNTEEVQMWNPTPKVRGIIERCGLEFEYVDRDTSSIASLKWYGDEPIEEVDWVANEKYAWC</sequence>
<dbReference type="Pfam" id="PF22998">
    <property type="entry name" value="GNAT_LYC1-like"/>
    <property type="match status" value="1"/>
</dbReference>
<dbReference type="InterPro" id="IPR055100">
    <property type="entry name" value="GNAT_LYC1-like"/>
</dbReference>
<dbReference type="PANTHER" id="PTHR34815:SF4">
    <property type="entry name" value="N-ACETYLTRANSFERASE DOMAIN-CONTAINING PROTEIN"/>
    <property type="match status" value="1"/>
</dbReference>
<reference evidence="3" key="2">
    <citation type="submission" date="2023-05" db="EMBL/GenBank/DDBJ databases">
        <authorList>
            <consortium name="Lawrence Berkeley National Laboratory"/>
            <person name="Steindorff A."/>
            <person name="Hensen N."/>
            <person name="Bonometti L."/>
            <person name="Westerberg I."/>
            <person name="Brannstrom I.O."/>
            <person name="Guillou S."/>
            <person name="Cros-Aarteil S."/>
            <person name="Calhoun S."/>
            <person name="Haridas S."/>
            <person name="Kuo A."/>
            <person name="Mondo S."/>
            <person name="Pangilinan J."/>
            <person name="Riley R."/>
            <person name="Labutti K."/>
            <person name="Andreopoulos B."/>
            <person name="Lipzen A."/>
            <person name="Chen C."/>
            <person name="Yanf M."/>
            <person name="Daum C."/>
            <person name="Ng V."/>
            <person name="Clum A."/>
            <person name="Ohm R."/>
            <person name="Martin F."/>
            <person name="Silar P."/>
            <person name="Natvig D."/>
            <person name="Lalanne C."/>
            <person name="Gautier V."/>
            <person name="Ament-Velasquez S.L."/>
            <person name="Kruys A."/>
            <person name="Hutchinson M.I."/>
            <person name="Powell A.J."/>
            <person name="Barry K."/>
            <person name="Miller A.N."/>
            <person name="Grigoriev I.V."/>
            <person name="Debuchy R."/>
            <person name="Gladieux P."/>
            <person name="Thoren M.H."/>
            <person name="Johannesson H."/>
        </authorList>
    </citation>
    <scope>NUCLEOTIDE SEQUENCE</scope>
    <source>
        <strain evidence="3">CBS 508.74</strain>
    </source>
</reference>
<dbReference type="CDD" id="cd04301">
    <property type="entry name" value="NAT_SF"/>
    <property type="match status" value="1"/>
</dbReference>
<evidence type="ECO:0000313" key="3">
    <source>
        <dbReference type="EMBL" id="KAK4109041.1"/>
    </source>
</evidence>
<dbReference type="InterPro" id="IPR053013">
    <property type="entry name" value="LAT"/>
</dbReference>
<feature type="domain" description="LYC1 C-terminal" evidence="2">
    <location>
        <begin position="193"/>
        <end position="393"/>
    </location>
</feature>